<dbReference type="Pfam" id="PF00790">
    <property type="entry name" value="VHS"/>
    <property type="match status" value="1"/>
</dbReference>
<name>A0A1D1VB38_RAMVA</name>
<proteinExistence type="predicted"/>
<evidence type="ECO:0000256" key="4">
    <source>
        <dbReference type="ARBA" id="ARBA00022553"/>
    </source>
</evidence>
<feature type="region of interest" description="Disordered" evidence="10">
    <location>
        <begin position="611"/>
        <end position="632"/>
    </location>
</feature>
<dbReference type="Gene3D" id="3.30.40.10">
    <property type="entry name" value="Zinc/RING finger domain, C3HC4 (zinc finger)"/>
    <property type="match status" value="1"/>
</dbReference>
<evidence type="ECO:0000256" key="8">
    <source>
        <dbReference type="PROSITE-ProRule" id="PRU00091"/>
    </source>
</evidence>
<dbReference type="OrthoDB" id="957735at2759"/>
<dbReference type="InterPro" id="IPR008942">
    <property type="entry name" value="ENTH_VHS"/>
</dbReference>
<comment type="subcellular location">
    <subcellularLocation>
        <location evidence="1">Cytoplasm</location>
    </subcellularLocation>
</comment>
<gene>
    <name evidence="13" type="primary">RvY_07301-1</name>
    <name evidence="13" type="synonym">RvY_07301.1</name>
    <name evidence="13" type="ORF">RvY_07301</name>
</gene>
<accession>A0A1D1VB38</accession>
<dbReference type="Gene3D" id="1.20.5.1940">
    <property type="match status" value="1"/>
</dbReference>
<feature type="coiled-coil region" evidence="9">
    <location>
        <begin position="440"/>
        <end position="487"/>
    </location>
</feature>
<dbReference type="InterPro" id="IPR002014">
    <property type="entry name" value="VHS_dom"/>
</dbReference>
<dbReference type="PROSITE" id="PS50330">
    <property type="entry name" value="UIM"/>
    <property type="match status" value="1"/>
</dbReference>
<dbReference type="EMBL" id="BDGG01000003">
    <property type="protein sequence ID" value="GAU95728.1"/>
    <property type="molecule type" value="Genomic_DNA"/>
</dbReference>
<keyword evidence="5" id="KW-0479">Metal-binding</keyword>
<evidence type="ECO:0000256" key="6">
    <source>
        <dbReference type="ARBA" id="ARBA00022771"/>
    </source>
</evidence>
<evidence type="ECO:0000313" key="13">
    <source>
        <dbReference type="EMBL" id="GAU95728.1"/>
    </source>
</evidence>
<dbReference type="GO" id="GO:0031623">
    <property type="term" value="P:receptor internalization"/>
    <property type="evidence" value="ECO:0007669"/>
    <property type="project" value="TreeGrafter"/>
</dbReference>
<dbReference type="InterPro" id="IPR000306">
    <property type="entry name" value="Znf_FYVE"/>
</dbReference>
<dbReference type="GO" id="GO:0032456">
    <property type="term" value="P:endocytic recycling"/>
    <property type="evidence" value="ECO:0007669"/>
    <property type="project" value="TreeGrafter"/>
</dbReference>
<dbReference type="Pfam" id="PF12210">
    <property type="entry name" value="Hrs_helical"/>
    <property type="match status" value="1"/>
</dbReference>
<evidence type="ECO:0000313" key="14">
    <source>
        <dbReference type="Proteomes" id="UP000186922"/>
    </source>
</evidence>
<keyword evidence="9" id="KW-0175">Coiled coil</keyword>
<feature type="region of interest" description="Disordered" evidence="10">
    <location>
        <begin position="337"/>
        <end position="380"/>
    </location>
</feature>
<dbReference type="SMART" id="SM00064">
    <property type="entry name" value="FYVE"/>
    <property type="match status" value="1"/>
</dbReference>
<feature type="region of interest" description="Disordered" evidence="10">
    <location>
        <begin position="243"/>
        <end position="263"/>
    </location>
</feature>
<keyword evidence="4" id="KW-0597">Phosphoprotein</keyword>
<feature type="compositionally biased region" description="Polar residues" evidence="10">
    <location>
        <begin position="366"/>
        <end position="379"/>
    </location>
</feature>
<keyword evidence="7" id="KW-0862">Zinc</keyword>
<dbReference type="InterPro" id="IPR003903">
    <property type="entry name" value="UIM_dom"/>
</dbReference>
<dbReference type="CDD" id="cd03569">
    <property type="entry name" value="VHS_Hrs"/>
    <property type="match status" value="1"/>
</dbReference>
<dbReference type="InterPro" id="IPR017455">
    <property type="entry name" value="Znf_FYVE-rel"/>
</dbReference>
<dbReference type="GO" id="GO:0035091">
    <property type="term" value="F:phosphatidylinositol binding"/>
    <property type="evidence" value="ECO:0007669"/>
    <property type="project" value="InterPro"/>
</dbReference>
<evidence type="ECO:0000259" key="11">
    <source>
        <dbReference type="PROSITE" id="PS50178"/>
    </source>
</evidence>
<dbReference type="SUPFAM" id="SSF57903">
    <property type="entry name" value="FYVE/PHD zinc finger"/>
    <property type="match status" value="1"/>
</dbReference>
<feature type="compositionally biased region" description="Low complexity" evidence="10">
    <location>
        <begin position="351"/>
        <end position="361"/>
    </location>
</feature>
<feature type="compositionally biased region" description="Polar residues" evidence="10">
    <location>
        <begin position="611"/>
        <end position="625"/>
    </location>
</feature>
<evidence type="ECO:0000256" key="5">
    <source>
        <dbReference type="ARBA" id="ARBA00022723"/>
    </source>
</evidence>
<dbReference type="PROSITE" id="PS50178">
    <property type="entry name" value="ZF_FYVE"/>
    <property type="match status" value="1"/>
</dbReference>
<organism evidence="13 14">
    <name type="scientific">Ramazzottius varieornatus</name>
    <name type="common">Water bear</name>
    <name type="synonym">Tardigrade</name>
    <dbReference type="NCBI Taxonomy" id="947166"/>
    <lineage>
        <taxon>Eukaryota</taxon>
        <taxon>Metazoa</taxon>
        <taxon>Ecdysozoa</taxon>
        <taxon>Tardigrada</taxon>
        <taxon>Eutardigrada</taxon>
        <taxon>Parachela</taxon>
        <taxon>Hypsibioidea</taxon>
        <taxon>Ramazzottiidae</taxon>
        <taxon>Ramazzottius</taxon>
    </lineage>
</organism>
<feature type="domain" description="VHS" evidence="12">
    <location>
        <begin position="15"/>
        <end position="142"/>
    </location>
</feature>
<dbReference type="InterPro" id="IPR011011">
    <property type="entry name" value="Znf_FYVE_PHD"/>
</dbReference>
<dbReference type="PIRSF" id="PIRSF036956">
    <property type="entry name" value="Hrs_Vps27"/>
    <property type="match status" value="1"/>
</dbReference>
<dbReference type="GO" id="GO:0043130">
    <property type="term" value="F:ubiquitin binding"/>
    <property type="evidence" value="ECO:0007669"/>
    <property type="project" value="InterPro"/>
</dbReference>
<dbReference type="Gene3D" id="1.25.40.90">
    <property type="match status" value="1"/>
</dbReference>
<dbReference type="Pfam" id="PF01363">
    <property type="entry name" value="FYVE"/>
    <property type="match status" value="1"/>
</dbReference>
<feature type="compositionally biased region" description="Low complexity" evidence="10">
    <location>
        <begin position="712"/>
        <end position="722"/>
    </location>
</feature>
<dbReference type="CDD" id="cd21387">
    <property type="entry name" value="GAT_Hrs"/>
    <property type="match status" value="1"/>
</dbReference>
<evidence type="ECO:0000256" key="10">
    <source>
        <dbReference type="SAM" id="MobiDB-lite"/>
    </source>
</evidence>
<evidence type="ECO:0000256" key="7">
    <source>
        <dbReference type="ARBA" id="ARBA00022833"/>
    </source>
</evidence>
<keyword evidence="3" id="KW-0963">Cytoplasm</keyword>
<dbReference type="SMART" id="SM00288">
    <property type="entry name" value="VHS"/>
    <property type="match status" value="1"/>
</dbReference>
<evidence type="ECO:0000256" key="2">
    <source>
        <dbReference type="ARBA" id="ARBA00015450"/>
    </source>
</evidence>
<dbReference type="SUPFAM" id="SSF48464">
    <property type="entry name" value="ENTH/VHS domain"/>
    <property type="match status" value="1"/>
</dbReference>
<dbReference type="PROSITE" id="PS50179">
    <property type="entry name" value="VHS"/>
    <property type="match status" value="1"/>
</dbReference>
<dbReference type="GO" id="GO:0008270">
    <property type="term" value="F:zinc ion binding"/>
    <property type="evidence" value="ECO:0007669"/>
    <property type="project" value="UniProtKB-KW"/>
</dbReference>
<dbReference type="GO" id="GO:0005769">
    <property type="term" value="C:early endosome"/>
    <property type="evidence" value="ECO:0007669"/>
    <property type="project" value="TreeGrafter"/>
</dbReference>
<dbReference type="PANTHER" id="PTHR46275:SF1">
    <property type="entry name" value="HEPATOCYTE GROWTH FACTOR-REGULATED TYROSINE KINASE SUBSTRATE"/>
    <property type="match status" value="1"/>
</dbReference>
<feature type="region of interest" description="Disordered" evidence="10">
    <location>
        <begin position="680"/>
        <end position="735"/>
    </location>
</feature>
<dbReference type="STRING" id="947166.A0A1D1VB38"/>
<sequence>MFKSNAGFTKNLDRATSNLLLAPDWDSILAICDTVRAGDVAPKTAVEAIRKKIQDKNPHVAVHALQVLDAVVKNCGKTVHDEVITMALMEELRDMAKKSPEEVRNRVLEVIQCWAHGFRDKPQYRIVQDTVNLMKLEGYKFPAMKAADALFVAESAPEWQEGDCCHRCRTNFNIANRKHHCRNCGQIFCNKCSGKVSALPKFGIEKEVRVCDTCHDLLNQSARISLVEALKAKENELPAEYLNSPLAKEAQTAPKKTESEIQEEEELQLALAISQSEAEAKKNQQKGKNFHNLSLAKPEVQPQLSEIKEDIPSASPRMNGDLDKYLNRQYWEQKQKEPLQTAGGTGRQNEPSAPTPSSTPSLFGTARSSSSKSEDSYQNGDADETYQFIAALKTQIGVFTNRMKSNVNRGRPLANDPTITSLFNSLLPMRHQLMEYIQGQEHWKEYYERLQEKLTRLREAREALDVLREEHREKMRLEAEERHHEKQMQMVAKLDALRLRKREYLEHQRQIAYQQMQVQEQELMRRKQMSTYQPFAYVPGSLQAGQRLNGPPGLPGQSPFMPIQQMGAPQQVAGLPYGGMPSYQHPGQVAHQPPQQIYHPIPQHATQPTVNGNSGVHQQQTTPHLNNAAYPGTAQVAPGTVYASSFQPQPAQVNQGAYTGIKQGFQPIPQNPPVFYHQVPQQPYPHATVPGQGQYPTAGAQQYGQPTSEHPQIQLQQQQSQQPAPVEEELLISFD</sequence>
<evidence type="ECO:0000256" key="1">
    <source>
        <dbReference type="ARBA" id="ARBA00004496"/>
    </source>
</evidence>
<feature type="domain" description="FYVE-type" evidence="11">
    <location>
        <begin position="159"/>
        <end position="219"/>
    </location>
</feature>
<dbReference type="Proteomes" id="UP000186922">
    <property type="component" value="Unassembled WGS sequence"/>
</dbReference>
<evidence type="ECO:0000256" key="3">
    <source>
        <dbReference type="ARBA" id="ARBA00022490"/>
    </source>
</evidence>
<dbReference type="AlphaFoldDB" id="A0A1D1VB38"/>
<feature type="compositionally biased region" description="Acidic residues" evidence="10">
    <location>
        <begin position="726"/>
        <end position="735"/>
    </location>
</feature>
<dbReference type="PANTHER" id="PTHR46275">
    <property type="entry name" value="HEPATOCYTE GROWTH FACTOR-REGULATED TYROSINE KINASE SUBSTRATE"/>
    <property type="match status" value="1"/>
</dbReference>
<comment type="caution">
    <text evidence="13">The sequence shown here is derived from an EMBL/GenBank/DDBJ whole genome shotgun (WGS) entry which is preliminary data.</text>
</comment>
<feature type="compositionally biased region" description="Polar residues" evidence="10">
    <location>
        <begin position="699"/>
        <end position="711"/>
    </location>
</feature>
<dbReference type="InterPro" id="IPR017073">
    <property type="entry name" value="HGS/VPS27"/>
</dbReference>
<keyword evidence="14" id="KW-1185">Reference proteome</keyword>
<reference evidence="13 14" key="1">
    <citation type="journal article" date="2016" name="Nat. Commun.">
        <title>Extremotolerant tardigrade genome and improved radiotolerance of human cultured cells by tardigrade-unique protein.</title>
        <authorList>
            <person name="Hashimoto T."/>
            <person name="Horikawa D.D."/>
            <person name="Saito Y."/>
            <person name="Kuwahara H."/>
            <person name="Kozuka-Hata H."/>
            <person name="Shin-I T."/>
            <person name="Minakuchi Y."/>
            <person name="Ohishi K."/>
            <person name="Motoyama A."/>
            <person name="Aizu T."/>
            <person name="Enomoto A."/>
            <person name="Kondo K."/>
            <person name="Tanaka S."/>
            <person name="Hara Y."/>
            <person name="Koshikawa S."/>
            <person name="Sagara H."/>
            <person name="Miura T."/>
            <person name="Yokobori S."/>
            <person name="Miyagawa K."/>
            <person name="Suzuki Y."/>
            <person name="Kubo T."/>
            <person name="Oyama M."/>
            <person name="Kohara Y."/>
            <person name="Fujiyama A."/>
            <person name="Arakawa K."/>
            <person name="Katayama T."/>
            <person name="Toyoda A."/>
            <person name="Kunieda T."/>
        </authorList>
    </citation>
    <scope>NUCLEOTIDE SEQUENCE [LARGE SCALE GENOMIC DNA]</scope>
    <source>
        <strain evidence="13 14">YOKOZUNA-1</strain>
    </source>
</reference>
<protein>
    <recommendedName>
        <fullName evidence="2">Hepatocyte growth factor-regulated tyrosine kinase substrate</fullName>
    </recommendedName>
</protein>
<dbReference type="InterPro" id="IPR013083">
    <property type="entry name" value="Znf_RING/FYVE/PHD"/>
</dbReference>
<dbReference type="CDD" id="cd15720">
    <property type="entry name" value="FYVE_Hrs"/>
    <property type="match status" value="1"/>
</dbReference>
<evidence type="ECO:0000259" key="12">
    <source>
        <dbReference type="PROSITE" id="PS50179"/>
    </source>
</evidence>
<keyword evidence="6 8" id="KW-0863">Zinc-finger</keyword>
<dbReference type="FunFam" id="3.30.40.10:FF:000105">
    <property type="entry name" value="WD repeat and FYVE domain-containing protein 2"/>
    <property type="match status" value="1"/>
</dbReference>
<feature type="region of interest" description="Disordered" evidence="10">
    <location>
        <begin position="278"/>
        <end position="301"/>
    </location>
</feature>
<dbReference type="InterPro" id="IPR024641">
    <property type="entry name" value="HRS_helical"/>
</dbReference>
<evidence type="ECO:0000256" key="9">
    <source>
        <dbReference type="SAM" id="Coils"/>
    </source>
</evidence>